<evidence type="ECO:0000256" key="4">
    <source>
        <dbReference type="ARBA" id="ARBA00022801"/>
    </source>
</evidence>
<dbReference type="EC" id="3.4.-.-" evidence="6"/>
<keyword evidence="5 6" id="KW-0224">Dipeptidase</keyword>
<dbReference type="GO" id="GO:0070004">
    <property type="term" value="F:cysteine-type exopeptidase activity"/>
    <property type="evidence" value="ECO:0007669"/>
    <property type="project" value="InterPro"/>
</dbReference>
<evidence type="ECO:0000313" key="8">
    <source>
        <dbReference type="Proteomes" id="UP000001285"/>
    </source>
</evidence>
<dbReference type="InterPro" id="IPR047804">
    <property type="entry name" value="C69_dipept_A-like"/>
</dbReference>
<dbReference type="EMBL" id="CP002461">
    <property type="protein sequence ID" value="AEN99111.1"/>
    <property type="molecule type" value="Genomic_DNA"/>
</dbReference>
<dbReference type="Gene3D" id="3.60.60.10">
    <property type="entry name" value="Penicillin V Acylase, Chain A"/>
    <property type="match status" value="1"/>
</dbReference>
<evidence type="ECO:0000256" key="6">
    <source>
        <dbReference type="RuleBase" id="RU364089"/>
    </source>
</evidence>
<dbReference type="GO" id="GO:0016805">
    <property type="term" value="F:dipeptidase activity"/>
    <property type="evidence" value="ECO:0007669"/>
    <property type="project" value="UniProtKB-KW"/>
</dbReference>
<keyword evidence="3 6" id="KW-0645">Protease</keyword>
<name>G2KTK8_FRUST</name>
<accession>G2KTK8</accession>
<dbReference type="PANTHER" id="PTHR12994:SF17">
    <property type="entry name" value="LD30995P"/>
    <property type="match status" value="1"/>
</dbReference>
<comment type="similarity">
    <text evidence="2 6">Belongs to the peptidase C69 family.</text>
</comment>
<evidence type="ECO:0000256" key="3">
    <source>
        <dbReference type="ARBA" id="ARBA00022670"/>
    </source>
</evidence>
<organism evidence="7 8">
    <name type="scientific">Fructilactobacillus sanfranciscensis (strain TMW 1.1304)</name>
    <name type="common">Lactobacillus sanfranciscensis</name>
    <dbReference type="NCBI Taxonomy" id="714313"/>
    <lineage>
        <taxon>Bacteria</taxon>
        <taxon>Bacillati</taxon>
        <taxon>Bacillota</taxon>
        <taxon>Bacilli</taxon>
        <taxon>Lactobacillales</taxon>
        <taxon>Lactobacillaceae</taxon>
        <taxon>Fructilactobacillus</taxon>
    </lineage>
</organism>
<dbReference type="AlphaFoldDB" id="G2KTK8"/>
<keyword evidence="8" id="KW-1185">Reference proteome</keyword>
<dbReference type="NCBIfam" id="NF033678">
    <property type="entry name" value="C69_fam_dipept"/>
    <property type="match status" value="1"/>
</dbReference>
<dbReference type="Pfam" id="PF03577">
    <property type="entry name" value="Peptidase_C69"/>
    <property type="match status" value="1"/>
</dbReference>
<evidence type="ECO:0000256" key="1">
    <source>
        <dbReference type="ARBA" id="ARBA00001670"/>
    </source>
</evidence>
<proteinExistence type="inferred from homology"/>
<dbReference type="GO" id="GO:0006508">
    <property type="term" value="P:proteolysis"/>
    <property type="evidence" value="ECO:0007669"/>
    <property type="project" value="UniProtKB-KW"/>
</dbReference>
<evidence type="ECO:0000256" key="2">
    <source>
        <dbReference type="ARBA" id="ARBA00007225"/>
    </source>
</evidence>
<keyword evidence="4 6" id="KW-0378">Hydrolase</keyword>
<dbReference type="Proteomes" id="UP000001285">
    <property type="component" value="Chromosome"/>
</dbReference>
<dbReference type="InterPro" id="IPR005322">
    <property type="entry name" value="Peptidase_C69"/>
</dbReference>
<sequence length="483" mass="54696">MKCIKGADFMNNFEFSACTSILVGKNATTDGSTLIGRNEDCKAAWPKRFIVNEHQVLDKPQKFVSKDNGFTLELPKERGKYTSTPEWTDKYGVFEEDGINEYGVAISATESTYANNKVLGFDPLVSNGIGEEAIVTVVLPYVKSAIEGVNRLGEIINKYGASETNGILISDSENVWYFEIGSGHQWVAQRIPDDSYAVVANQMAIQDVDFDDSDNFKWSTDIQKFVADNSLNSNRHGFNFREIFGTQNQSDAYYSTPRVWYGQKMFNPEIEQDPESQNLPFIRKSKQLISVFDAQDFLSSHFQETVYDPIGNGTEAQKHMFRPISLAKTQESHVLQLSAKYPKEIGDIHWLLMGVGSQSTFVPFFAGITDTPKEYKYKVGHDYDHESAYWIFKLVGILIDPHYLQFNEQLKDVQNQLIQQYIANVNEAQIASLNEKQNLTELANHYSFKSANLALTAYRNLAAKFITASTDFSPLNYQQDLNL</sequence>
<evidence type="ECO:0000256" key="5">
    <source>
        <dbReference type="ARBA" id="ARBA00022997"/>
    </source>
</evidence>
<reference evidence="7 8" key="1">
    <citation type="journal article" date="2011" name="Microb. Cell Fact.">
        <title>Genomic analysis reveals Lactobacillus sanfranciscensis as stable element in traditional sourdoughs.</title>
        <authorList>
            <person name="Vogel R.F."/>
            <person name="Pavlovic M."/>
            <person name="Ehrmann M.A."/>
            <person name="Wiezer A."/>
            <person name="Liesegang H."/>
            <person name="Offschanka S."/>
            <person name="Voget S."/>
            <person name="Angelov A."/>
            <person name="Bocker G."/>
            <person name="Liebl W."/>
        </authorList>
    </citation>
    <scope>NUCLEOTIDE SEQUENCE [LARGE SCALE GENOMIC DNA]</scope>
    <source>
        <strain evidence="7 8">TMW 1.1304</strain>
    </source>
</reference>
<dbReference type="KEGG" id="lsn:LSA_06910"/>
<gene>
    <name evidence="7" type="ordered locus">LSA_06910</name>
</gene>
<protein>
    <recommendedName>
        <fullName evidence="6">Dipeptidase</fullName>
        <ecNumber evidence="6">3.4.-.-</ecNumber>
    </recommendedName>
</protein>
<evidence type="ECO:0000313" key="7">
    <source>
        <dbReference type="EMBL" id="AEN99111.1"/>
    </source>
</evidence>
<dbReference type="PANTHER" id="PTHR12994">
    <property type="entry name" value="SECERNIN"/>
    <property type="match status" value="1"/>
</dbReference>
<dbReference type="eggNOG" id="COG4690">
    <property type="taxonomic scope" value="Bacteria"/>
</dbReference>
<dbReference type="MEROPS" id="C69.001"/>
<dbReference type="HOGENOM" id="CLU_014823_4_2_9"/>
<comment type="catalytic activity">
    <reaction evidence="1">
        <text>an L-aminoacyl-L-amino acid + H2O = 2 an L-alpha-amino acid</text>
        <dbReference type="Rhea" id="RHEA:48940"/>
        <dbReference type="ChEBI" id="CHEBI:15377"/>
        <dbReference type="ChEBI" id="CHEBI:59869"/>
        <dbReference type="ChEBI" id="CHEBI:77460"/>
        <dbReference type="EC" id="3.4.13.19"/>
    </reaction>
</comment>